<evidence type="ECO:0000313" key="5">
    <source>
        <dbReference type="EMBL" id="OEG69389.1"/>
    </source>
</evidence>
<accession>A0A1E5IFW5</accession>
<dbReference type="GO" id="GO:0008168">
    <property type="term" value="F:methyltransferase activity"/>
    <property type="evidence" value="ECO:0007669"/>
    <property type="project" value="UniProtKB-KW"/>
</dbReference>
<dbReference type="InterPro" id="IPR036589">
    <property type="entry name" value="HCY_dom_sf"/>
</dbReference>
<sequence>MNKQKFLDILKSRVLIMDGATGTELQKKKYLEGVEIPEEINIKFPERIAEIYSSYINAGSDIVLANTFGANSIR</sequence>
<dbReference type="EMBL" id="LNVX01000737">
    <property type="protein sequence ID" value="OEG69389.1"/>
    <property type="molecule type" value="Genomic_DNA"/>
</dbReference>
<evidence type="ECO:0000256" key="1">
    <source>
        <dbReference type="ARBA" id="ARBA00022603"/>
    </source>
</evidence>
<organism evidence="5 6">
    <name type="scientific">Endomicrobium trichonymphae</name>
    <dbReference type="NCBI Taxonomy" id="1408204"/>
    <lineage>
        <taxon>Bacteria</taxon>
        <taxon>Pseudomonadati</taxon>
        <taxon>Elusimicrobiota</taxon>
        <taxon>Endomicrobiia</taxon>
        <taxon>Endomicrobiales</taxon>
        <taxon>Endomicrobiaceae</taxon>
        <taxon>Candidatus Endomicrobiellum</taxon>
    </lineage>
</organism>
<name>A0A1E5IFW5_ENDTX</name>
<dbReference type="AlphaFoldDB" id="A0A1E5IFW5"/>
<protein>
    <recommendedName>
        <fullName evidence="4">Hcy-binding domain-containing protein</fullName>
    </recommendedName>
</protein>
<evidence type="ECO:0000256" key="3">
    <source>
        <dbReference type="PROSITE-ProRule" id="PRU00333"/>
    </source>
</evidence>
<dbReference type="PROSITE" id="PS50970">
    <property type="entry name" value="HCY"/>
    <property type="match status" value="1"/>
</dbReference>
<dbReference type="Gene3D" id="3.20.20.330">
    <property type="entry name" value="Homocysteine-binding-like domain"/>
    <property type="match status" value="1"/>
</dbReference>
<reference evidence="5 6" key="1">
    <citation type="submission" date="2015-11" db="EMBL/GenBank/DDBJ databases">
        <title>Evidence for parallel genomic evolution in an endosymbiosis of termite gut flagellates.</title>
        <authorList>
            <person name="Zheng H."/>
        </authorList>
    </citation>
    <scope>NUCLEOTIDE SEQUENCE [LARGE SCALE GENOMIC DNA]</scope>
    <source>
        <strain evidence="5 6">CET450</strain>
    </source>
</reference>
<dbReference type="PANTHER" id="PTHR11103:SF18">
    <property type="entry name" value="SLR1189 PROTEIN"/>
    <property type="match status" value="1"/>
</dbReference>
<dbReference type="Pfam" id="PF02574">
    <property type="entry name" value="S-methyl_trans"/>
    <property type="match status" value="1"/>
</dbReference>
<keyword evidence="6" id="KW-1185">Reference proteome</keyword>
<comment type="caution">
    <text evidence="5">The sequence shown here is derived from an EMBL/GenBank/DDBJ whole genome shotgun (WGS) entry which is preliminary data.</text>
</comment>
<evidence type="ECO:0000313" key="6">
    <source>
        <dbReference type="Proteomes" id="UP000095237"/>
    </source>
</evidence>
<dbReference type="InterPro" id="IPR003726">
    <property type="entry name" value="HCY_dom"/>
</dbReference>
<comment type="caution">
    <text evidence="3">Lacks conserved residue(s) required for the propagation of feature annotation.</text>
</comment>
<keyword evidence="1" id="KW-0489">Methyltransferase</keyword>
<dbReference type="PANTHER" id="PTHR11103">
    <property type="entry name" value="SLR1189 PROTEIN"/>
    <property type="match status" value="1"/>
</dbReference>
<dbReference type="GO" id="GO:0032259">
    <property type="term" value="P:methylation"/>
    <property type="evidence" value="ECO:0007669"/>
    <property type="project" value="UniProtKB-KW"/>
</dbReference>
<evidence type="ECO:0000256" key="2">
    <source>
        <dbReference type="ARBA" id="ARBA00022679"/>
    </source>
</evidence>
<feature type="domain" description="Hcy-binding" evidence="4">
    <location>
        <begin position="3"/>
        <end position="74"/>
    </location>
</feature>
<evidence type="ECO:0000259" key="4">
    <source>
        <dbReference type="PROSITE" id="PS50970"/>
    </source>
</evidence>
<dbReference type="Proteomes" id="UP000095237">
    <property type="component" value="Unassembled WGS sequence"/>
</dbReference>
<keyword evidence="2" id="KW-0808">Transferase</keyword>
<proteinExistence type="predicted"/>
<gene>
    <name evidence="5" type="ORF">ATZ36_09835</name>
</gene>
<dbReference type="SUPFAM" id="SSF82282">
    <property type="entry name" value="Homocysteine S-methyltransferase"/>
    <property type="match status" value="1"/>
</dbReference>